<evidence type="ECO:0008006" key="3">
    <source>
        <dbReference type="Google" id="ProtNLM"/>
    </source>
</evidence>
<name>A0A1C0YN98_9BACL</name>
<dbReference type="InterPro" id="IPR025616">
    <property type="entry name" value="YpjP"/>
</dbReference>
<dbReference type="OrthoDB" id="2435352at2"/>
<organism evidence="1 2">
    <name type="scientific">Caryophanon tenue</name>
    <dbReference type="NCBI Taxonomy" id="33978"/>
    <lineage>
        <taxon>Bacteria</taxon>
        <taxon>Bacillati</taxon>
        <taxon>Bacillota</taxon>
        <taxon>Bacilli</taxon>
        <taxon>Bacillales</taxon>
        <taxon>Caryophanaceae</taxon>
        <taxon>Caryophanon</taxon>
    </lineage>
</organism>
<dbReference type="Pfam" id="PF14005">
    <property type="entry name" value="YpjP"/>
    <property type="match status" value="1"/>
</dbReference>
<proteinExistence type="predicted"/>
<protein>
    <recommendedName>
        <fullName evidence="3">Cell division protein FtsK</fullName>
    </recommendedName>
</protein>
<evidence type="ECO:0000313" key="2">
    <source>
        <dbReference type="Proteomes" id="UP000093199"/>
    </source>
</evidence>
<dbReference type="STRING" id="33978.A6M13_02100"/>
<accession>A0A1C0YN98</accession>
<gene>
    <name evidence="1" type="ORF">A6M13_02100</name>
</gene>
<dbReference type="Proteomes" id="UP000093199">
    <property type="component" value="Unassembled WGS sequence"/>
</dbReference>
<dbReference type="AlphaFoldDB" id="A0A1C0YN98"/>
<dbReference type="EMBL" id="MASJ01000001">
    <property type="protein sequence ID" value="OCS88660.1"/>
    <property type="molecule type" value="Genomic_DNA"/>
</dbReference>
<comment type="caution">
    <text evidence="1">The sequence shown here is derived from an EMBL/GenBank/DDBJ whole genome shotgun (WGS) entry which is preliminary data.</text>
</comment>
<evidence type="ECO:0000313" key="1">
    <source>
        <dbReference type="EMBL" id="OCS88660.1"/>
    </source>
</evidence>
<keyword evidence="2" id="KW-1185">Reference proteome</keyword>
<reference evidence="1 2" key="1">
    <citation type="submission" date="2016-07" db="EMBL/GenBank/DDBJ databases">
        <title>Caryophanon tenue genome sequencing.</title>
        <authorList>
            <person name="Verma A."/>
            <person name="Pal Y."/>
            <person name="Krishnamurthi S."/>
        </authorList>
    </citation>
    <scope>NUCLEOTIDE SEQUENCE [LARGE SCALE GENOMIC DNA]</scope>
    <source>
        <strain evidence="1 2">DSM 14152</strain>
    </source>
</reference>
<sequence length="198" mass="22884">MKKWLQRGLMITVAMLTLGSITPTHEIWDAFETKTKSVAAAPPTYTELTAQYEAPVPLEPVRLTREDIQYQLVNAAREQAYLKFGTRIGPKIESQFEEVVFPKMEEAIEATVARMNDTDLSQLAITEKPSGAYAEKIFHIYNEQTGDDIIRFHVRTDKRALDGYYYNFHYHTVEDNFITHYTLADIFWAKDTPPKWLS</sequence>